<comment type="caution">
    <text evidence="1">The sequence shown here is derived from an EMBL/GenBank/DDBJ whole genome shotgun (WGS) entry which is preliminary data.</text>
</comment>
<sequence length="293" mass="32934">MGPNSCMKYGASFYPLFSPANGKDCGNKHLRELRAILVNVRSLQKHAPDIYDLLKEYRIDLLFLSEFSLNEASLPDLHIAMPEAYSCVYLDRAEKRGGGVAIIFKKIYKCNSFQMEELLGAEALGFSLSCSGQWSFSGALVYRPTGHTGDFLTSLDQALAPKCAAHANCTLLSDFNIDLDETEDPLVICFMDILSSFNLIRVPMGVTHRAGHAIVGILLNVPMTWETLFTVPWFDHFVMPFSWKVTQAKESRPHVIRSEDTSWSRVVMEDLRSTLLKLKTRIVRVHDGETYGS</sequence>
<dbReference type="Proteomes" id="UP001066276">
    <property type="component" value="Chromosome 5"/>
</dbReference>
<dbReference type="InterPro" id="IPR036691">
    <property type="entry name" value="Endo/exonu/phosph_ase_sf"/>
</dbReference>
<evidence type="ECO:0000313" key="1">
    <source>
        <dbReference type="EMBL" id="KAJ1153635.1"/>
    </source>
</evidence>
<organism evidence="1 2">
    <name type="scientific">Pleurodeles waltl</name>
    <name type="common">Iberian ribbed newt</name>
    <dbReference type="NCBI Taxonomy" id="8319"/>
    <lineage>
        <taxon>Eukaryota</taxon>
        <taxon>Metazoa</taxon>
        <taxon>Chordata</taxon>
        <taxon>Craniata</taxon>
        <taxon>Vertebrata</taxon>
        <taxon>Euteleostomi</taxon>
        <taxon>Amphibia</taxon>
        <taxon>Batrachia</taxon>
        <taxon>Caudata</taxon>
        <taxon>Salamandroidea</taxon>
        <taxon>Salamandridae</taxon>
        <taxon>Pleurodelinae</taxon>
        <taxon>Pleurodeles</taxon>
    </lineage>
</organism>
<accession>A0AAV7RRY0</accession>
<keyword evidence="2" id="KW-1185">Reference proteome</keyword>
<dbReference type="AlphaFoldDB" id="A0AAV7RRY0"/>
<reference evidence="1" key="1">
    <citation type="journal article" date="2022" name="bioRxiv">
        <title>Sequencing and chromosome-scale assembly of the giantPleurodeles waltlgenome.</title>
        <authorList>
            <person name="Brown T."/>
            <person name="Elewa A."/>
            <person name="Iarovenko S."/>
            <person name="Subramanian E."/>
            <person name="Araus A.J."/>
            <person name="Petzold A."/>
            <person name="Susuki M."/>
            <person name="Suzuki K.-i.T."/>
            <person name="Hayashi T."/>
            <person name="Toyoda A."/>
            <person name="Oliveira C."/>
            <person name="Osipova E."/>
            <person name="Leigh N.D."/>
            <person name="Simon A."/>
            <person name="Yun M.H."/>
        </authorList>
    </citation>
    <scope>NUCLEOTIDE SEQUENCE</scope>
    <source>
        <strain evidence="1">20211129_DDA</strain>
        <tissue evidence="1">Liver</tissue>
    </source>
</reference>
<protein>
    <recommendedName>
        <fullName evidence="3">Endonuclease/exonuclease/phosphatase domain-containing protein</fullName>
    </recommendedName>
</protein>
<proteinExistence type="predicted"/>
<dbReference type="Gene3D" id="3.60.10.10">
    <property type="entry name" value="Endonuclease/exonuclease/phosphatase"/>
    <property type="match status" value="1"/>
</dbReference>
<dbReference type="PANTHER" id="PTHR46670:SF3">
    <property type="entry name" value="ENDONUCLEASE_EXONUCLEASE_PHOSPHATASE DOMAIN-CONTAINING PROTEIN"/>
    <property type="match status" value="1"/>
</dbReference>
<dbReference type="PANTHER" id="PTHR46670">
    <property type="entry name" value="ENDO/EXONUCLEASE/PHOSPHATASE DOMAIN-CONTAINING PROTEIN"/>
    <property type="match status" value="1"/>
</dbReference>
<name>A0AAV7RRY0_PLEWA</name>
<dbReference type="SUPFAM" id="SSF56219">
    <property type="entry name" value="DNase I-like"/>
    <property type="match status" value="1"/>
</dbReference>
<evidence type="ECO:0000313" key="2">
    <source>
        <dbReference type="Proteomes" id="UP001066276"/>
    </source>
</evidence>
<evidence type="ECO:0008006" key="3">
    <source>
        <dbReference type="Google" id="ProtNLM"/>
    </source>
</evidence>
<dbReference type="EMBL" id="JANPWB010000009">
    <property type="protein sequence ID" value="KAJ1153635.1"/>
    <property type="molecule type" value="Genomic_DNA"/>
</dbReference>
<gene>
    <name evidence="1" type="ORF">NDU88_006394</name>
</gene>